<feature type="transmembrane region" description="Helical" evidence="1">
    <location>
        <begin position="305"/>
        <end position="325"/>
    </location>
</feature>
<dbReference type="SUPFAM" id="SSF55073">
    <property type="entry name" value="Nucleotide cyclase"/>
    <property type="match status" value="1"/>
</dbReference>
<evidence type="ECO:0000256" key="1">
    <source>
        <dbReference type="SAM" id="Phobius"/>
    </source>
</evidence>
<protein>
    <submittedName>
        <fullName evidence="3">Diguanylate cyclase</fullName>
    </submittedName>
</protein>
<feature type="domain" description="GGDEF" evidence="2">
    <location>
        <begin position="426"/>
        <end position="561"/>
    </location>
</feature>
<reference evidence="3 4" key="1">
    <citation type="submission" date="2019-06" db="EMBL/GenBank/DDBJ databases">
        <title>Draft genome of Aliikangiella marina GYP-15.</title>
        <authorList>
            <person name="Wang G."/>
        </authorList>
    </citation>
    <scope>NUCLEOTIDE SEQUENCE [LARGE SCALE GENOMIC DNA]</scope>
    <source>
        <strain evidence="3 4">GYP-15</strain>
    </source>
</reference>
<dbReference type="EMBL" id="VIKR01000002">
    <property type="protein sequence ID" value="TQV75074.1"/>
    <property type="molecule type" value="Genomic_DNA"/>
</dbReference>
<comment type="caution">
    <text evidence="3">The sequence shown here is derived from an EMBL/GenBank/DDBJ whole genome shotgun (WGS) entry which is preliminary data.</text>
</comment>
<dbReference type="Pfam" id="PF00990">
    <property type="entry name" value="GGDEF"/>
    <property type="match status" value="1"/>
</dbReference>
<keyword evidence="1" id="KW-1133">Transmembrane helix</keyword>
<dbReference type="CDD" id="cd01949">
    <property type="entry name" value="GGDEF"/>
    <property type="match status" value="1"/>
</dbReference>
<dbReference type="RefSeq" id="WP_142941691.1">
    <property type="nucleotide sequence ID" value="NZ_VIKR01000002.1"/>
</dbReference>
<keyword evidence="4" id="KW-1185">Reference proteome</keyword>
<dbReference type="InterPro" id="IPR050706">
    <property type="entry name" value="Cyclic-di-GMP_PDE-like"/>
</dbReference>
<feature type="transmembrane region" description="Helical" evidence="1">
    <location>
        <begin position="368"/>
        <end position="386"/>
    </location>
</feature>
<dbReference type="OrthoDB" id="6189758at2"/>
<evidence type="ECO:0000313" key="3">
    <source>
        <dbReference type="EMBL" id="TQV75074.1"/>
    </source>
</evidence>
<organism evidence="3 4">
    <name type="scientific">Aliikangiella marina</name>
    <dbReference type="NCBI Taxonomy" id="1712262"/>
    <lineage>
        <taxon>Bacteria</taxon>
        <taxon>Pseudomonadati</taxon>
        <taxon>Pseudomonadota</taxon>
        <taxon>Gammaproteobacteria</taxon>
        <taxon>Oceanospirillales</taxon>
        <taxon>Pleioneaceae</taxon>
        <taxon>Aliikangiella</taxon>
    </lineage>
</organism>
<dbReference type="InterPro" id="IPR029787">
    <property type="entry name" value="Nucleotide_cyclase"/>
</dbReference>
<dbReference type="PANTHER" id="PTHR33121:SF79">
    <property type="entry name" value="CYCLIC DI-GMP PHOSPHODIESTERASE PDED-RELATED"/>
    <property type="match status" value="1"/>
</dbReference>
<proteinExistence type="predicted"/>
<dbReference type="Gene3D" id="3.30.70.270">
    <property type="match status" value="1"/>
</dbReference>
<feature type="transmembrane region" description="Helical" evidence="1">
    <location>
        <begin position="214"/>
        <end position="230"/>
    </location>
</feature>
<name>A0A545TCX3_9GAMM</name>
<keyword evidence="1" id="KW-0472">Membrane</keyword>
<dbReference type="InterPro" id="IPR043128">
    <property type="entry name" value="Rev_trsase/Diguanyl_cyclase"/>
</dbReference>
<evidence type="ECO:0000313" key="4">
    <source>
        <dbReference type="Proteomes" id="UP000317839"/>
    </source>
</evidence>
<feature type="transmembrane region" description="Helical" evidence="1">
    <location>
        <begin position="332"/>
        <end position="356"/>
    </location>
</feature>
<feature type="transmembrane region" description="Helical" evidence="1">
    <location>
        <begin position="250"/>
        <end position="268"/>
    </location>
</feature>
<accession>A0A545TCX3</accession>
<gene>
    <name evidence="3" type="ORF">FLL45_09030</name>
</gene>
<feature type="transmembrane region" description="Helical" evidence="1">
    <location>
        <begin position="275"/>
        <end position="293"/>
    </location>
</feature>
<dbReference type="PROSITE" id="PS50887">
    <property type="entry name" value="GGDEF"/>
    <property type="match status" value="1"/>
</dbReference>
<dbReference type="InterPro" id="IPR000160">
    <property type="entry name" value="GGDEF_dom"/>
</dbReference>
<sequence>MKILNLAGLNLAGLKCLFSILILTATQPILGAQLVNNIPVELSHGWTVCLHFESSSRDCVQQKLPELTQKLPPSITHQSYVKEFIISSELKSQPLGIWIKNIDDADKVLINEQQIGNMGQFPPNFESAYRRQRVYFIPNEILKYNQFNRIEIITHSSRQRPGIQTAAPMIGNFVAFNENIQEQDYVFVVISAILIMLMVFPIFYFIVLKGNYETLYFMFFLLSLASLSIARSNLPVHLDLDLSSLFKLEIFMLNAAIISLSLYLFHFFELEIRRIYAIGLYVMGVSGLVMIIWPDATQMRQLAEINYWLLIIINFFVAGSALFIAAHKQRRYAWLMMTTSAFGWLTLCYDSLMYSAGSFELNLVQRPAIVPIVSALVSITFTLILTHKYWHYFKGSTYDHLTGTLLRPAFFQRLSEEMQRCNRGDGMLLVAVIDIQQAKRISINYGYSIGNHLLSTVSNSLTKVLRPYDLICRFSDEQFCVASSITKEEFAEGNLQRIYDELINIQQPINKDIELYVDARIGGVIYNPELHMSVSHIIQDANYALAKASSSSQQYHLLRQSSLLASTA</sequence>
<feature type="transmembrane region" description="Helical" evidence="1">
    <location>
        <begin position="185"/>
        <end position="207"/>
    </location>
</feature>
<evidence type="ECO:0000259" key="2">
    <source>
        <dbReference type="PROSITE" id="PS50887"/>
    </source>
</evidence>
<dbReference type="SMART" id="SM00267">
    <property type="entry name" value="GGDEF"/>
    <property type="match status" value="1"/>
</dbReference>
<dbReference type="PANTHER" id="PTHR33121">
    <property type="entry name" value="CYCLIC DI-GMP PHOSPHODIESTERASE PDEF"/>
    <property type="match status" value="1"/>
</dbReference>
<keyword evidence="1" id="KW-0812">Transmembrane</keyword>
<dbReference type="AlphaFoldDB" id="A0A545TCX3"/>
<dbReference type="Proteomes" id="UP000317839">
    <property type="component" value="Unassembled WGS sequence"/>
</dbReference>
<dbReference type="NCBIfam" id="TIGR00254">
    <property type="entry name" value="GGDEF"/>
    <property type="match status" value="1"/>
</dbReference>
<dbReference type="GO" id="GO:0071111">
    <property type="term" value="F:cyclic-guanylate-specific phosphodiesterase activity"/>
    <property type="evidence" value="ECO:0007669"/>
    <property type="project" value="InterPro"/>
</dbReference>